<protein>
    <submittedName>
        <fullName evidence="1">Uncharacterized protein</fullName>
    </submittedName>
</protein>
<reference evidence="1 2" key="1">
    <citation type="submission" date="2020-08" db="EMBL/GenBank/DDBJ databases">
        <title>Genomic Encyclopedia of Type Strains, Phase III (KMG-III): the genomes of soil and plant-associated and newly described type strains.</title>
        <authorList>
            <person name="Whitman W."/>
        </authorList>
    </citation>
    <scope>NUCLEOTIDE SEQUENCE [LARGE SCALE GENOMIC DNA]</scope>
    <source>
        <strain evidence="1 2">CECT 7753</strain>
    </source>
</reference>
<evidence type="ECO:0000313" key="1">
    <source>
        <dbReference type="EMBL" id="MBB3221274.1"/>
    </source>
</evidence>
<dbReference type="EMBL" id="JACHXS010000003">
    <property type="protein sequence ID" value="MBB3221274.1"/>
    <property type="molecule type" value="Genomic_DNA"/>
</dbReference>
<dbReference type="AlphaFoldDB" id="A0A7W5HC44"/>
<dbReference type="RefSeq" id="WP_175424763.1">
    <property type="nucleotide sequence ID" value="NZ_CP040017.1"/>
</dbReference>
<dbReference type="Proteomes" id="UP000584325">
    <property type="component" value="Unassembled WGS sequence"/>
</dbReference>
<evidence type="ECO:0000313" key="2">
    <source>
        <dbReference type="Proteomes" id="UP000584325"/>
    </source>
</evidence>
<gene>
    <name evidence="1" type="ORF">FHS02_002081</name>
</gene>
<organism evidence="1 2">
    <name type="scientific">Pseudoduganella umbonata</name>
    <dbReference type="NCBI Taxonomy" id="864828"/>
    <lineage>
        <taxon>Bacteria</taxon>
        <taxon>Pseudomonadati</taxon>
        <taxon>Pseudomonadota</taxon>
        <taxon>Betaproteobacteria</taxon>
        <taxon>Burkholderiales</taxon>
        <taxon>Oxalobacteraceae</taxon>
        <taxon>Telluria group</taxon>
        <taxon>Pseudoduganella</taxon>
    </lineage>
</organism>
<accession>A0A7W5HC44</accession>
<sequence length="48" mass="5615">MQHLQAMVHRLPKAARFLIEMLACRAMVHLPGSEVHRLRRQLAERKAL</sequence>
<comment type="caution">
    <text evidence="1">The sequence shown here is derived from an EMBL/GenBank/DDBJ whole genome shotgun (WGS) entry which is preliminary data.</text>
</comment>
<name>A0A7W5HC44_9BURK</name>
<proteinExistence type="predicted"/>